<name>A0ABU9YPR8_9PROT</name>
<comment type="caution">
    <text evidence="1">The sequence shown here is derived from an EMBL/GenBank/DDBJ whole genome shotgun (WGS) entry which is preliminary data.</text>
</comment>
<accession>A0ABU9YPR8</accession>
<dbReference type="RefSeq" id="WP_345938102.1">
    <property type="nucleotide sequence ID" value="NZ_JBBKTW010000007.1"/>
</dbReference>
<dbReference type="Proteomes" id="UP001413721">
    <property type="component" value="Unassembled WGS sequence"/>
</dbReference>
<reference evidence="1 2" key="1">
    <citation type="submission" date="2024-03" db="EMBL/GenBank/DDBJ databases">
        <title>High-quality draft genome sequencing of Tistrella sp. BH-R2-4.</title>
        <authorList>
            <person name="Dong C."/>
        </authorList>
    </citation>
    <scope>NUCLEOTIDE SEQUENCE [LARGE SCALE GENOMIC DNA]</scope>
    <source>
        <strain evidence="1 2">BH-R2-4</strain>
    </source>
</reference>
<protein>
    <submittedName>
        <fullName evidence="1">Uncharacterized protein</fullName>
    </submittedName>
</protein>
<proteinExistence type="predicted"/>
<evidence type="ECO:0000313" key="1">
    <source>
        <dbReference type="EMBL" id="MEN2990560.1"/>
    </source>
</evidence>
<organism evidence="1 2">
    <name type="scientific">Tistrella arctica</name>
    <dbReference type="NCBI Taxonomy" id="3133430"/>
    <lineage>
        <taxon>Bacteria</taxon>
        <taxon>Pseudomonadati</taxon>
        <taxon>Pseudomonadota</taxon>
        <taxon>Alphaproteobacteria</taxon>
        <taxon>Geminicoccales</taxon>
        <taxon>Geminicoccaceae</taxon>
        <taxon>Tistrella</taxon>
    </lineage>
</organism>
<gene>
    <name evidence="1" type="ORF">WG926_19765</name>
</gene>
<keyword evidence="2" id="KW-1185">Reference proteome</keyword>
<sequence length="233" mass="24375">MIAGIILLDVSNQHVIYGPPPQARARLNTIFMGATFLGAMFLGGGEGGAVDPMAIACPHVRRKPQRLGALVLACGLTMAAYPALADMPPDIRIVTLEMIAACKEVGGAPSLSGLTIPGAGLTPPGYPPYLTQAELNGDDQPDYITDLAGLECVNAWSLFCGSAGCPVTVWLSGPEGHAVAWAGNAQGWTLRGTEIVVFLHGQLCAPPRVGADACEMAMRFDRTPPSRRPGQTR</sequence>
<dbReference type="EMBL" id="JBBKTW010000007">
    <property type="protein sequence ID" value="MEN2990560.1"/>
    <property type="molecule type" value="Genomic_DNA"/>
</dbReference>
<evidence type="ECO:0000313" key="2">
    <source>
        <dbReference type="Proteomes" id="UP001413721"/>
    </source>
</evidence>